<feature type="chain" id="PRO_5005295539" description="Pectinesterase inhibitor domain-containing protein" evidence="4">
    <location>
        <begin position="24"/>
        <end position="195"/>
    </location>
</feature>
<organism evidence="6 7">
    <name type="scientific">Beta vulgaris subsp. vulgaris</name>
    <name type="common">Beet</name>
    <dbReference type="NCBI Taxonomy" id="3555"/>
    <lineage>
        <taxon>Eukaryota</taxon>
        <taxon>Viridiplantae</taxon>
        <taxon>Streptophyta</taxon>
        <taxon>Embryophyta</taxon>
        <taxon>Tracheophyta</taxon>
        <taxon>Spermatophyta</taxon>
        <taxon>Magnoliopsida</taxon>
        <taxon>eudicotyledons</taxon>
        <taxon>Gunneridae</taxon>
        <taxon>Pentapetalae</taxon>
        <taxon>Caryophyllales</taxon>
        <taxon>Chenopodiaceae</taxon>
        <taxon>Betoideae</taxon>
        <taxon>Beta</taxon>
    </lineage>
</organism>
<name>A0A0J8CI04_BETVV</name>
<dbReference type="NCBIfam" id="TIGR01614">
    <property type="entry name" value="PME_inhib"/>
    <property type="match status" value="1"/>
</dbReference>
<dbReference type="KEGG" id="bvg:104892892"/>
<dbReference type="Proteomes" id="UP000035740">
    <property type="component" value="Chromosome 5"/>
</dbReference>
<evidence type="ECO:0000313" key="7">
    <source>
        <dbReference type="Proteomes" id="UP000035740"/>
    </source>
</evidence>
<dbReference type="eggNOG" id="ENOG502RZMM">
    <property type="taxonomic scope" value="Eukaryota"/>
</dbReference>
<proteinExistence type="inferred from homology"/>
<evidence type="ECO:0000313" key="6">
    <source>
        <dbReference type="EMBL" id="KMT11739.1"/>
    </source>
</evidence>
<sequence>MRLSIIFPCSLLIILSLLVPHQCITPSEEKPVDIINKTCNTCASKASSNFSYEFCYTSLDAIPVSHATNLGGLGLIALELALVNATNTISIISNILNKNDSSPRCNNCLVSCLELYLDISLRLEECIDEFVSGKKHDILYLWVSEIMQATTICELGFKDDGKVSPLTKENHNLSQLCGIVLCIIDLISPHLNSWF</sequence>
<dbReference type="FunFam" id="1.20.140.40:FF:000002">
    <property type="entry name" value="Putative invertase inhibitor"/>
    <property type="match status" value="1"/>
</dbReference>
<dbReference type="PANTHER" id="PTHR35357:SF17">
    <property type="entry name" value="PECTINESTERASE INHIBITOR 12"/>
    <property type="match status" value="1"/>
</dbReference>
<keyword evidence="7" id="KW-1185">Reference proteome</keyword>
<dbReference type="GO" id="GO:0005576">
    <property type="term" value="C:extracellular region"/>
    <property type="evidence" value="ECO:0007669"/>
    <property type="project" value="UniProtKB-ARBA"/>
</dbReference>
<evidence type="ECO:0000256" key="1">
    <source>
        <dbReference type="ARBA" id="ARBA00022729"/>
    </source>
</evidence>
<feature type="signal peptide" evidence="4">
    <location>
        <begin position="1"/>
        <end position="23"/>
    </location>
</feature>
<dbReference type="Gene3D" id="1.20.140.40">
    <property type="entry name" value="Invertase/pectin methylesterase inhibitor family protein"/>
    <property type="match status" value="1"/>
</dbReference>
<dbReference type="GO" id="GO:0004857">
    <property type="term" value="F:enzyme inhibitor activity"/>
    <property type="evidence" value="ECO:0007669"/>
    <property type="project" value="InterPro"/>
</dbReference>
<keyword evidence="1 4" id="KW-0732">Signal</keyword>
<evidence type="ECO:0000256" key="3">
    <source>
        <dbReference type="ARBA" id="ARBA00038471"/>
    </source>
</evidence>
<protein>
    <recommendedName>
        <fullName evidence="5">Pectinesterase inhibitor domain-containing protein</fullName>
    </recommendedName>
</protein>
<reference evidence="6 7" key="1">
    <citation type="journal article" date="2014" name="Nature">
        <title>The genome of the recently domesticated crop plant sugar beet (Beta vulgaris).</title>
        <authorList>
            <person name="Dohm J.C."/>
            <person name="Minoche A.E."/>
            <person name="Holtgrawe D."/>
            <person name="Capella-Gutierrez S."/>
            <person name="Zakrzewski F."/>
            <person name="Tafer H."/>
            <person name="Rupp O."/>
            <person name="Sorensen T.R."/>
            <person name="Stracke R."/>
            <person name="Reinhardt R."/>
            <person name="Goesmann A."/>
            <person name="Kraft T."/>
            <person name="Schulz B."/>
            <person name="Stadler P.F."/>
            <person name="Schmidt T."/>
            <person name="Gabaldon T."/>
            <person name="Lehrach H."/>
            <person name="Weisshaar B."/>
            <person name="Himmelbauer H."/>
        </authorList>
    </citation>
    <scope>NUCLEOTIDE SEQUENCE [LARGE SCALE GENOMIC DNA]</scope>
    <source>
        <tissue evidence="6">Taproot</tissue>
    </source>
</reference>
<dbReference type="EMBL" id="KQ090090">
    <property type="protein sequence ID" value="KMT11739.1"/>
    <property type="molecule type" value="Genomic_DNA"/>
</dbReference>
<gene>
    <name evidence="6" type="ORF">BVRB_5g105730</name>
</gene>
<dbReference type="Gramene" id="KMT11739">
    <property type="protein sequence ID" value="KMT11739"/>
    <property type="gene ID" value="BVRB_5g105730"/>
</dbReference>
<dbReference type="SMART" id="SM00856">
    <property type="entry name" value="PMEI"/>
    <property type="match status" value="1"/>
</dbReference>
<keyword evidence="2" id="KW-1015">Disulfide bond</keyword>
<evidence type="ECO:0000256" key="2">
    <source>
        <dbReference type="ARBA" id="ARBA00023157"/>
    </source>
</evidence>
<evidence type="ECO:0000256" key="4">
    <source>
        <dbReference type="SAM" id="SignalP"/>
    </source>
</evidence>
<dbReference type="InterPro" id="IPR034088">
    <property type="entry name" value="Pla_a_1-like"/>
</dbReference>
<evidence type="ECO:0000259" key="5">
    <source>
        <dbReference type="SMART" id="SM00856"/>
    </source>
</evidence>
<accession>A0A0J8CI04</accession>
<dbReference type="InterPro" id="IPR035513">
    <property type="entry name" value="Invertase/methylesterase_inhib"/>
</dbReference>
<dbReference type="AlphaFoldDB" id="A0A0J8CI04"/>
<comment type="similarity">
    <text evidence="3">Belongs to the PMEI family.</text>
</comment>
<dbReference type="OrthoDB" id="1902988at2759"/>
<dbReference type="PANTHER" id="PTHR35357">
    <property type="entry name" value="OS02G0537100 PROTEIN"/>
    <property type="match status" value="1"/>
</dbReference>
<feature type="domain" description="Pectinesterase inhibitor" evidence="5">
    <location>
        <begin position="30"/>
        <end position="183"/>
    </location>
</feature>
<dbReference type="CDD" id="cd15795">
    <property type="entry name" value="PMEI-Pla_a_1_like"/>
    <property type="match status" value="1"/>
</dbReference>
<dbReference type="OMA" id="ATTICEL"/>
<dbReference type="InterPro" id="IPR006501">
    <property type="entry name" value="Pectinesterase_inhib_dom"/>
</dbReference>
<dbReference type="SUPFAM" id="SSF101148">
    <property type="entry name" value="Plant invertase/pectin methylesterase inhibitor"/>
    <property type="match status" value="1"/>
</dbReference>
<dbReference type="Pfam" id="PF04043">
    <property type="entry name" value="PMEI"/>
    <property type="match status" value="1"/>
</dbReference>